<sequence length="55" mass="5933">MLMAGAARALVSSCAAGRYDGVRKSRRVGVRKAVGLGAAESRFISVIPFRQFFDE</sequence>
<dbReference type="AlphaFoldDB" id="A0A8H9LR85"/>
<reference evidence="1" key="2">
    <citation type="submission" date="2020-09" db="EMBL/GenBank/DDBJ databases">
        <authorList>
            <person name="Sun Q."/>
            <person name="Ohkuma M."/>
        </authorList>
    </citation>
    <scope>NUCLEOTIDE SEQUENCE</scope>
    <source>
        <strain evidence="1">JCM 4434</strain>
    </source>
</reference>
<comment type="caution">
    <text evidence="1">The sequence shown here is derived from an EMBL/GenBank/DDBJ whole genome shotgun (WGS) entry which is preliminary data.</text>
</comment>
<gene>
    <name evidence="1" type="ORF">GCM10010502_45560</name>
</gene>
<evidence type="ECO:0000313" key="1">
    <source>
        <dbReference type="EMBL" id="GGU87832.1"/>
    </source>
</evidence>
<proteinExistence type="predicted"/>
<protein>
    <submittedName>
        <fullName evidence="1">Uncharacterized protein</fullName>
    </submittedName>
</protein>
<dbReference type="EMBL" id="BMUB01000010">
    <property type="protein sequence ID" value="GGU87832.1"/>
    <property type="molecule type" value="Genomic_DNA"/>
</dbReference>
<organism evidence="1 2">
    <name type="scientific">Kitasatospora aureofaciens</name>
    <name type="common">Streptomyces aureofaciens</name>
    <dbReference type="NCBI Taxonomy" id="1894"/>
    <lineage>
        <taxon>Bacteria</taxon>
        <taxon>Bacillati</taxon>
        <taxon>Actinomycetota</taxon>
        <taxon>Actinomycetes</taxon>
        <taxon>Kitasatosporales</taxon>
        <taxon>Streptomycetaceae</taxon>
        <taxon>Kitasatospora</taxon>
    </lineage>
</organism>
<accession>A0A8H9LR85</accession>
<evidence type="ECO:0000313" key="2">
    <source>
        <dbReference type="Proteomes" id="UP000610124"/>
    </source>
</evidence>
<reference evidence="1" key="1">
    <citation type="journal article" date="2014" name="Int. J. Syst. Evol. Microbiol.">
        <title>Complete genome sequence of Corynebacterium casei LMG S-19264T (=DSM 44701T), isolated from a smear-ripened cheese.</title>
        <authorList>
            <consortium name="US DOE Joint Genome Institute (JGI-PGF)"/>
            <person name="Walter F."/>
            <person name="Albersmeier A."/>
            <person name="Kalinowski J."/>
            <person name="Ruckert C."/>
        </authorList>
    </citation>
    <scope>NUCLEOTIDE SEQUENCE</scope>
    <source>
        <strain evidence="1">JCM 4434</strain>
    </source>
</reference>
<name>A0A8H9LR85_KITAU</name>
<dbReference type="Proteomes" id="UP000610124">
    <property type="component" value="Unassembled WGS sequence"/>
</dbReference>